<evidence type="ECO:0000256" key="5">
    <source>
        <dbReference type="ARBA" id="ARBA00023237"/>
    </source>
</evidence>
<comment type="caution">
    <text evidence="8">The sequence shown here is derived from an EMBL/GenBank/DDBJ whole genome shotgun (WGS) entry which is preliminary data.</text>
</comment>
<dbReference type="RefSeq" id="WP_045028830.1">
    <property type="nucleotide sequence ID" value="NZ_JRHC01000001.1"/>
</dbReference>
<evidence type="ECO:0000313" key="8">
    <source>
        <dbReference type="EMBL" id="KJF45101.1"/>
    </source>
</evidence>
<comment type="subcellular location">
    <subcellularLocation>
        <location evidence="1">Cell outer membrane</location>
    </subcellularLocation>
</comment>
<comment type="similarity">
    <text evidence="2">Belongs to the SusD family.</text>
</comment>
<evidence type="ECO:0000259" key="6">
    <source>
        <dbReference type="Pfam" id="PF07980"/>
    </source>
</evidence>
<protein>
    <recommendedName>
        <fullName evidence="10">Glycan metabolism protein RagB</fullName>
    </recommendedName>
</protein>
<dbReference type="Pfam" id="PF14322">
    <property type="entry name" value="SusD-like_3"/>
    <property type="match status" value="1"/>
</dbReference>
<keyword evidence="3" id="KW-0732">Signal</keyword>
<reference evidence="8 9" key="1">
    <citation type="submission" date="2014-09" db="EMBL/GenBank/DDBJ databases">
        <title>Draft Genome Sequence of Draconibacterium sp. JN14CK-3.</title>
        <authorList>
            <person name="Dong C."/>
            <person name="Lai Q."/>
            <person name="Shao Z."/>
        </authorList>
    </citation>
    <scope>NUCLEOTIDE SEQUENCE [LARGE SCALE GENOMIC DNA]</scope>
    <source>
        <strain evidence="8 9">JN14CK-3</strain>
    </source>
</reference>
<proteinExistence type="inferred from homology"/>
<evidence type="ECO:0000256" key="2">
    <source>
        <dbReference type="ARBA" id="ARBA00006275"/>
    </source>
</evidence>
<evidence type="ECO:0000256" key="3">
    <source>
        <dbReference type="ARBA" id="ARBA00022729"/>
    </source>
</evidence>
<evidence type="ECO:0000259" key="7">
    <source>
        <dbReference type="Pfam" id="PF14322"/>
    </source>
</evidence>
<dbReference type="Gene3D" id="1.25.40.390">
    <property type="match status" value="1"/>
</dbReference>
<evidence type="ECO:0000256" key="4">
    <source>
        <dbReference type="ARBA" id="ARBA00023136"/>
    </source>
</evidence>
<keyword evidence="5" id="KW-0998">Cell outer membrane</keyword>
<dbReference type="AlphaFoldDB" id="A0A0D8JEX7"/>
<evidence type="ECO:0000313" key="9">
    <source>
        <dbReference type="Proteomes" id="UP000032544"/>
    </source>
</evidence>
<evidence type="ECO:0000256" key="1">
    <source>
        <dbReference type="ARBA" id="ARBA00004442"/>
    </source>
</evidence>
<dbReference type="InterPro" id="IPR012944">
    <property type="entry name" value="SusD_RagB_dom"/>
</dbReference>
<dbReference type="Proteomes" id="UP000032544">
    <property type="component" value="Unassembled WGS sequence"/>
</dbReference>
<name>A0A0D8JEX7_9BACT</name>
<dbReference type="InterPro" id="IPR011990">
    <property type="entry name" value="TPR-like_helical_dom_sf"/>
</dbReference>
<dbReference type="PROSITE" id="PS51257">
    <property type="entry name" value="PROKAR_LIPOPROTEIN"/>
    <property type="match status" value="1"/>
</dbReference>
<accession>A0A0D8JEX7</accession>
<dbReference type="Pfam" id="PF07980">
    <property type="entry name" value="SusD_RagB"/>
    <property type="match status" value="1"/>
</dbReference>
<feature type="domain" description="SusD-like N-terminal" evidence="7">
    <location>
        <begin position="110"/>
        <end position="232"/>
    </location>
</feature>
<dbReference type="SUPFAM" id="SSF48452">
    <property type="entry name" value="TPR-like"/>
    <property type="match status" value="1"/>
</dbReference>
<feature type="domain" description="RagB/SusD" evidence="6">
    <location>
        <begin position="264"/>
        <end position="533"/>
    </location>
</feature>
<dbReference type="GO" id="GO:0009279">
    <property type="term" value="C:cell outer membrane"/>
    <property type="evidence" value="ECO:0007669"/>
    <property type="project" value="UniProtKB-SubCell"/>
</dbReference>
<sequence>MENIKNYFKLSIILTTISLLMVTSSCENYLEDELLSETSVDFIYSTPEGLELATVGLYNINRQLYQSGGLSNSAIPLVPSAKTDLVLPRAGELAFMSRQVSWGVDQTRYGTKRLDVFWKHYYRLIDRCNALIAYAEDVNFEDENRKQVLLAEAKCFRANSYFTLYRQFNNIFVTTEPTTPDNAFERPENKSSVEEIFALLNSDLDDAINSLEWTTTEPGRWTQAAARHLKAKVAIWQNNYEEAAAQADAIINNGNYALVPTTNEVFLNDMDHSENLFSIQYKEDDYISGGGRNQMNFQLIPQYDVIQGATFSIENGGNGLGGLLMNDYLQRLLAEDPDDDRDDGNYYITVYRYNDAENLPEGVELGDTIKVYSPNGNKNERKNYYRMLNPGCIKYRQETAEPSNASHISTIMVYRLAETYLIGAEAYLMLGNTSKSLEYINTVRNRANAESIASVDMQAIMDERARELAFEGQRFYFLKRTGTFLTQIQQYAGDDAGDFDHARTAVQAHYVNWPIPIAELNLLGTNYPQNEGYPE</sequence>
<dbReference type="InterPro" id="IPR033985">
    <property type="entry name" value="SusD-like_N"/>
</dbReference>
<dbReference type="STRING" id="1544798.LH29_06740"/>
<keyword evidence="4" id="KW-0472">Membrane</keyword>
<keyword evidence="9" id="KW-1185">Reference proteome</keyword>
<evidence type="ECO:0008006" key="10">
    <source>
        <dbReference type="Google" id="ProtNLM"/>
    </source>
</evidence>
<organism evidence="8 9">
    <name type="scientific">Draconibacterium sediminis</name>
    <dbReference type="NCBI Taxonomy" id="1544798"/>
    <lineage>
        <taxon>Bacteria</taxon>
        <taxon>Pseudomonadati</taxon>
        <taxon>Bacteroidota</taxon>
        <taxon>Bacteroidia</taxon>
        <taxon>Marinilabiliales</taxon>
        <taxon>Prolixibacteraceae</taxon>
        <taxon>Draconibacterium</taxon>
    </lineage>
</organism>
<dbReference type="EMBL" id="JRHC01000001">
    <property type="protein sequence ID" value="KJF45101.1"/>
    <property type="molecule type" value="Genomic_DNA"/>
</dbReference>
<dbReference type="PATRIC" id="fig|1544798.3.peg.1351"/>
<gene>
    <name evidence="8" type="ORF">LH29_06740</name>
</gene>